<feature type="domain" description="Semialdehyde dehydrogenase NAD-binding" evidence="10">
    <location>
        <begin position="1"/>
        <end position="73"/>
    </location>
</feature>
<dbReference type="PANTHER" id="PTHR23100">
    <property type="entry name" value="ARGININE BIOSYNTHESIS BIFUNCTIONAL PROTEIN ARGJ"/>
    <property type="match status" value="1"/>
</dbReference>
<comment type="subunit">
    <text evidence="8">Heterodimer of an alpha and a beta chain.</text>
</comment>
<feature type="active site" description="Nucleophile" evidence="8">
    <location>
        <position position="267"/>
    </location>
</feature>
<comment type="PTM">
    <text evidence="8">The alpha and beta chains are autoproteolytically processed from a single precursor protein within the mitochondrion.</text>
</comment>
<dbReference type="InterPro" id="IPR016117">
    <property type="entry name" value="ArgJ-like_dom_sf"/>
</dbReference>
<reference evidence="11" key="1">
    <citation type="journal article" date="2021" name="Genome Biol. Evol.">
        <title>A High-Quality Reference Genome for a Parasitic Bivalve with Doubly Uniparental Inheritance (Bivalvia: Unionida).</title>
        <authorList>
            <person name="Smith C.H."/>
        </authorList>
    </citation>
    <scope>NUCLEOTIDE SEQUENCE</scope>
    <source>
        <strain evidence="11">CHS0354</strain>
    </source>
</reference>
<dbReference type="Pfam" id="PF01960">
    <property type="entry name" value="ArgJ"/>
    <property type="match status" value="1"/>
</dbReference>
<feature type="chain" id="PRO_5041758253" description="Arginine biosynthesis bifunctional protein ArgJ alpha chain" evidence="8">
    <location>
        <begin position="1"/>
        <end position="266"/>
    </location>
</feature>
<feature type="binding site" evidence="8">
    <location>
        <position position="480"/>
    </location>
    <ligand>
        <name>substrate</name>
    </ligand>
</feature>
<dbReference type="InterPro" id="IPR042195">
    <property type="entry name" value="ArgJ_beta_C"/>
</dbReference>
<feature type="binding site" evidence="8">
    <location>
        <position position="475"/>
    </location>
    <ligand>
        <name>substrate</name>
    </ligand>
</feature>
<feature type="active site" evidence="9">
    <location>
        <position position="81"/>
    </location>
</feature>
<keyword evidence="6 8" id="KW-0511">Multifunctional enzyme</keyword>
<feature type="binding site" evidence="8">
    <location>
        <position position="353"/>
    </location>
    <ligand>
        <name>substrate</name>
    </ligand>
</feature>
<protein>
    <recommendedName>
        <fullName evidence="8">Arginine biosynthesis bifunctional protein ArgJ, mitochondrial</fullName>
    </recommendedName>
    <domain>
        <recommendedName>
            <fullName evidence="8">Glutamate N-acetyltransferase</fullName>
            <shortName evidence="8">GAT</shortName>
            <ecNumber evidence="8">2.3.1.35</ecNumber>
        </recommendedName>
        <alternativeName>
            <fullName evidence="8">Ornithine acetyltransferase</fullName>
            <shortName evidence="8">OATase</shortName>
        </alternativeName>
        <alternativeName>
            <fullName evidence="8">Ornithine transacetylase</fullName>
        </alternativeName>
    </domain>
    <domain>
        <recommendedName>
            <fullName evidence="8">Amino-acid acetyltransferase</fullName>
            <ecNumber evidence="8">2.3.1.1</ecNumber>
        </recommendedName>
        <alternativeName>
            <fullName evidence="8">N-acetylglutamate synthase</fullName>
            <shortName evidence="8">AGS</shortName>
        </alternativeName>
    </domain>
    <component>
        <recommendedName>
            <fullName evidence="8">Arginine biosynthesis bifunctional protein ArgJ alpha chain</fullName>
        </recommendedName>
    </component>
    <component>
        <recommendedName>
            <fullName evidence="8">Arginine biosynthesis bifunctional protein ArgJ beta chain</fullName>
        </recommendedName>
    </component>
</protein>
<dbReference type="SUPFAM" id="SSF51735">
    <property type="entry name" value="NAD(P)-binding Rossmann-fold domains"/>
    <property type="match status" value="1"/>
</dbReference>
<evidence type="ECO:0000256" key="3">
    <source>
        <dbReference type="ARBA" id="ARBA00022605"/>
    </source>
</evidence>
<comment type="catalytic activity">
    <reaction evidence="8">
        <text>N(2)-acetyl-L-ornithine + L-glutamate = N-acetyl-L-glutamate + L-ornithine</text>
        <dbReference type="Rhea" id="RHEA:15349"/>
        <dbReference type="ChEBI" id="CHEBI:29985"/>
        <dbReference type="ChEBI" id="CHEBI:44337"/>
        <dbReference type="ChEBI" id="CHEBI:46911"/>
        <dbReference type="ChEBI" id="CHEBI:57805"/>
        <dbReference type="EC" id="2.3.1.35"/>
    </reaction>
</comment>
<dbReference type="GO" id="GO:0004042">
    <property type="term" value="F:L-glutamate N-acetyltransferase activity"/>
    <property type="evidence" value="ECO:0007669"/>
    <property type="project" value="UniProtKB-UniRule"/>
</dbReference>
<dbReference type="EC" id="2.3.1.1" evidence="8"/>
<sequence>MDFVFIALPSGHGFDVIRELVHANKRIIDIGSDFRFLVKERQKYFEYEHTAKDLINKFVYGLTELNREKIKNANWVANPGCYPTSVILPLVPFLKSDVINVETPFFVSSVSGISGAGKQEKLAYSFVELNENVRSYKVGYHQHTPEIESALKLFTNKECRVNFVPHLIPVTRGIHSTIQVALKTKLTLSNALGVIGKRLPIENILHHIPELVLSISPNKINAVADAIMTTDLVAKQSHSVVHFTDGTKAKIYAIAKGSGMIAPNMATMLAFVMTDASISKSMLQKAISKATKNSFNRISVDGDESTNDMVLALANGMSENKIIMEHTKEFELFYNEIEKVLVALAKMIVKDGEGATKLLEIRIKGTKSVKDADTIAKSIAKSPLVKTAFYGADANWGRILCAMGYSGVSFNPEKVSIHFNDAPVLLPNYTLALNEEFVKKVLLLDEITVTVNLNLGSKESVFWTCDFSEKYVAINSNYRS</sequence>
<feature type="site" description="Involved in the stabilization of negative charge on the oxyanion by the formation of the oxyanion hole" evidence="8">
    <location>
        <position position="193"/>
    </location>
</feature>
<name>A0AAE0RZD9_9BIVA</name>
<accession>A0AAE0RZD9</accession>
<proteinExistence type="inferred from homology"/>
<comment type="function">
    <text evidence="8">Catalyzes two activities which are involved in the cyclic version of arginine biosynthesis: the synthesis of acetylglutamate from glutamate and acetyl-CoA, and of ornithine by transacetylation between acetylornithine and glutamate.</text>
</comment>
<evidence type="ECO:0000256" key="9">
    <source>
        <dbReference type="PROSITE-ProRule" id="PRU10010"/>
    </source>
</evidence>
<organism evidence="11 12">
    <name type="scientific">Potamilus streckersoni</name>
    <dbReference type="NCBI Taxonomy" id="2493646"/>
    <lineage>
        <taxon>Eukaryota</taxon>
        <taxon>Metazoa</taxon>
        <taxon>Spiralia</taxon>
        <taxon>Lophotrochozoa</taxon>
        <taxon>Mollusca</taxon>
        <taxon>Bivalvia</taxon>
        <taxon>Autobranchia</taxon>
        <taxon>Heteroconchia</taxon>
        <taxon>Palaeoheterodonta</taxon>
        <taxon>Unionida</taxon>
        <taxon>Unionoidea</taxon>
        <taxon>Unionidae</taxon>
        <taxon>Ambleminae</taxon>
        <taxon>Lampsilini</taxon>
        <taxon>Potamilus</taxon>
    </lineage>
</organism>
<comment type="similarity">
    <text evidence="1 8">Belongs to the ArgJ family.</text>
</comment>
<keyword evidence="3 8" id="KW-0028">Amino-acid biosynthesis</keyword>
<feature type="chain" id="PRO_5041758252" description="Arginine biosynthesis bifunctional protein ArgJ beta chain" evidence="8">
    <location>
        <begin position="267"/>
        <end position="480"/>
    </location>
</feature>
<evidence type="ECO:0000256" key="1">
    <source>
        <dbReference type="ARBA" id="ARBA00006774"/>
    </source>
</evidence>
<dbReference type="Gene3D" id="3.30.360.10">
    <property type="entry name" value="Dihydrodipicolinate Reductase, domain 2"/>
    <property type="match status" value="1"/>
</dbReference>
<comment type="pathway">
    <text evidence="8">Amino-acid biosynthesis; L-arginine biosynthesis; L-ornithine and N-acetyl-L-glutamate from L-glutamate and N(2)-acetyl-L-ornithine (cyclic): step 1/1.</text>
</comment>
<dbReference type="Pfam" id="PF01118">
    <property type="entry name" value="Semialdhyde_dh"/>
    <property type="match status" value="1"/>
</dbReference>
<comment type="caution">
    <text evidence="11">The sequence shown here is derived from an EMBL/GenBank/DDBJ whole genome shotgun (WGS) entry which is preliminary data.</text>
</comment>
<dbReference type="EC" id="2.3.1.35" evidence="8"/>
<dbReference type="InterPro" id="IPR002813">
    <property type="entry name" value="Arg_biosynth_ArgJ"/>
</dbReference>
<evidence type="ECO:0000313" key="12">
    <source>
        <dbReference type="Proteomes" id="UP001195483"/>
    </source>
</evidence>
<dbReference type="GO" id="GO:0006526">
    <property type="term" value="P:L-arginine biosynthetic process"/>
    <property type="evidence" value="ECO:0007669"/>
    <property type="project" value="UniProtKB-UniRule"/>
</dbReference>
<dbReference type="CDD" id="cd17895">
    <property type="entry name" value="AGPR_1_N"/>
    <property type="match status" value="1"/>
</dbReference>
<dbReference type="Proteomes" id="UP001195483">
    <property type="component" value="Unassembled WGS sequence"/>
</dbReference>
<dbReference type="GO" id="GO:0004358">
    <property type="term" value="F:L-glutamate N-acetyltransferase activity, acting on acetyl-L-ornithine as donor"/>
    <property type="evidence" value="ECO:0007669"/>
    <property type="project" value="UniProtKB-UniRule"/>
</dbReference>
<evidence type="ECO:0000256" key="4">
    <source>
        <dbReference type="ARBA" id="ARBA00022679"/>
    </source>
</evidence>
<feature type="binding site" evidence="8">
    <location>
        <position position="267"/>
    </location>
    <ligand>
        <name>substrate</name>
    </ligand>
</feature>
<evidence type="ECO:0000259" key="10">
    <source>
        <dbReference type="Pfam" id="PF01118"/>
    </source>
</evidence>
<feature type="binding site" evidence="8">
    <location>
        <position position="256"/>
    </location>
    <ligand>
        <name>substrate</name>
    </ligand>
</feature>
<dbReference type="HAMAP" id="MF_01106">
    <property type="entry name" value="ArgJ"/>
    <property type="match status" value="1"/>
</dbReference>
<keyword evidence="5 8" id="KW-0068">Autocatalytic cleavage</keyword>
<dbReference type="Gene3D" id="3.40.50.720">
    <property type="entry name" value="NAD(P)-binding Rossmann-like Domain"/>
    <property type="match status" value="1"/>
</dbReference>
<dbReference type="PANTHER" id="PTHR23100:SF0">
    <property type="entry name" value="ARGININE BIOSYNTHESIS BIFUNCTIONAL PROTEIN ARGJ, MITOCHONDRIAL"/>
    <property type="match status" value="1"/>
</dbReference>
<dbReference type="InterPro" id="IPR023013">
    <property type="entry name" value="AGPR_AS"/>
</dbReference>
<dbReference type="NCBIfam" id="TIGR00120">
    <property type="entry name" value="ArgJ"/>
    <property type="match status" value="1"/>
</dbReference>
<dbReference type="FunFam" id="3.10.20.340:FF:000001">
    <property type="entry name" value="Arginine biosynthesis bifunctional protein ArgJ, chloroplastic"/>
    <property type="match status" value="1"/>
</dbReference>
<reference evidence="11" key="3">
    <citation type="submission" date="2023-05" db="EMBL/GenBank/DDBJ databases">
        <authorList>
            <person name="Smith C.H."/>
        </authorList>
    </citation>
    <scope>NUCLEOTIDE SEQUENCE</scope>
    <source>
        <strain evidence="11">CHS0354</strain>
        <tissue evidence="11">Mantle</tissue>
    </source>
</reference>
<dbReference type="InterPro" id="IPR036291">
    <property type="entry name" value="NAD(P)-bd_dom_sf"/>
</dbReference>
<keyword evidence="8" id="KW-0496">Mitochondrion</keyword>
<dbReference type="InterPro" id="IPR000534">
    <property type="entry name" value="Semialdehyde_DH_NAD-bd"/>
</dbReference>
<comment type="caution">
    <text evidence="8">Lacks conserved residue(s) required for the propagation of feature annotation.</text>
</comment>
<dbReference type="GO" id="GO:0006592">
    <property type="term" value="P:ornithine biosynthetic process"/>
    <property type="evidence" value="ECO:0007669"/>
    <property type="project" value="TreeGrafter"/>
</dbReference>
<evidence type="ECO:0000256" key="6">
    <source>
        <dbReference type="ARBA" id="ARBA00023268"/>
    </source>
</evidence>
<dbReference type="SUPFAM" id="SSF55347">
    <property type="entry name" value="Glyceraldehyde-3-phosphate dehydrogenase-like, C-terminal domain"/>
    <property type="match status" value="1"/>
</dbReference>
<dbReference type="CDD" id="cd02152">
    <property type="entry name" value="OAT"/>
    <property type="match status" value="1"/>
</dbReference>
<dbReference type="Gene3D" id="3.10.20.340">
    <property type="entry name" value="ArgJ beta chain, C-terminal domain"/>
    <property type="match status" value="1"/>
</dbReference>
<keyword evidence="12" id="KW-1185">Reference proteome</keyword>
<dbReference type="GO" id="GO:0005759">
    <property type="term" value="C:mitochondrial matrix"/>
    <property type="evidence" value="ECO:0007669"/>
    <property type="project" value="UniProtKB-SubCell"/>
</dbReference>
<feature type="binding site" evidence="8">
    <location>
        <position position="229"/>
    </location>
    <ligand>
        <name>substrate</name>
    </ligand>
</feature>
<dbReference type="EMBL" id="JAEAOA010001427">
    <property type="protein sequence ID" value="KAK3582399.1"/>
    <property type="molecule type" value="Genomic_DNA"/>
</dbReference>
<comment type="pathway">
    <text evidence="8">Amino-acid biosynthesis; L-arginine biosynthesis; N(2)-acetyl-L-ornithine from L-glutamate: step 1/4.</text>
</comment>
<keyword evidence="2 8" id="KW-0055">Arginine biosynthesis</keyword>
<evidence type="ECO:0000256" key="2">
    <source>
        <dbReference type="ARBA" id="ARBA00022571"/>
    </source>
</evidence>
<evidence type="ECO:0000256" key="5">
    <source>
        <dbReference type="ARBA" id="ARBA00022813"/>
    </source>
</evidence>
<feature type="site" description="Cleavage; by autolysis" evidence="8">
    <location>
        <begin position="266"/>
        <end position="267"/>
    </location>
</feature>
<comment type="catalytic activity">
    <reaction evidence="8">
        <text>L-glutamate + acetyl-CoA = N-acetyl-L-glutamate + CoA + H(+)</text>
        <dbReference type="Rhea" id="RHEA:24292"/>
        <dbReference type="ChEBI" id="CHEBI:15378"/>
        <dbReference type="ChEBI" id="CHEBI:29985"/>
        <dbReference type="ChEBI" id="CHEBI:44337"/>
        <dbReference type="ChEBI" id="CHEBI:57287"/>
        <dbReference type="ChEBI" id="CHEBI:57288"/>
        <dbReference type="EC" id="2.3.1.1"/>
    </reaction>
</comment>
<evidence type="ECO:0000256" key="8">
    <source>
        <dbReference type="HAMAP-Rule" id="MF_03124"/>
    </source>
</evidence>
<dbReference type="AlphaFoldDB" id="A0AAE0RZD9"/>
<comment type="subcellular location">
    <subcellularLocation>
        <location evidence="8">Mitochondrion matrix</location>
    </subcellularLocation>
</comment>
<dbReference type="GO" id="GO:0051287">
    <property type="term" value="F:NAD binding"/>
    <property type="evidence" value="ECO:0007669"/>
    <property type="project" value="InterPro"/>
</dbReference>
<evidence type="ECO:0000313" key="11">
    <source>
        <dbReference type="EMBL" id="KAK3582399.1"/>
    </source>
</evidence>
<keyword evidence="7 8" id="KW-0012">Acyltransferase</keyword>
<dbReference type="Gene3D" id="3.30.2330.10">
    <property type="entry name" value="arginine biosynthesis bifunctional protein suprefamily"/>
    <property type="match status" value="1"/>
</dbReference>
<dbReference type="NCBIfam" id="NF003802">
    <property type="entry name" value="PRK05388.1"/>
    <property type="match status" value="1"/>
</dbReference>
<dbReference type="GO" id="GO:0003942">
    <property type="term" value="F:N-acetyl-gamma-glutamyl-phosphate reductase activity"/>
    <property type="evidence" value="ECO:0007669"/>
    <property type="project" value="InterPro"/>
</dbReference>
<dbReference type="FunFam" id="3.30.2330.10:FF:000001">
    <property type="entry name" value="Arginine biosynthesis bifunctional protein ArgJ, mitochondrial"/>
    <property type="match status" value="1"/>
</dbReference>
<gene>
    <name evidence="11" type="ORF">CHS0354_023944</name>
</gene>
<evidence type="ECO:0000256" key="7">
    <source>
        <dbReference type="ARBA" id="ARBA00023315"/>
    </source>
</evidence>
<dbReference type="SUPFAM" id="SSF56266">
    <property type="entry name" value="DmpA/ArgJ-like"/>
    <property type="match status" value="1"/>
</dbReference>
<dbReference type="PROSITE" id="PS01224">
    <property type="entry name" value="ARGC"/>
    <property type="match status" value="1"/>
</dbReference>
<reference evidence="11" key="2">
    <citation type="journal article" date="2021" name="Genome Biol. Evol.">
        <title>Developing a high-quality reference genome for a parasitic bivalve with doubly uniparental inheritance (Bivalvia: Unionida).</title>
        <authorList>
            <person name="Smith C.H."/>
        </authorList>
    </citation>
    <scope>NUCLEOTIDE SEQUENCE</scope>
    <source>
        <strain evidence="11">CHS0354</strain>
        <tissue evidence="11">Mantle</tissue>
    </source>
</reference>
<keyword evidence="4 8" id="KW-0808">Transferase</keyword>